<gene>
    <name evidence="6" type="ORF">B7O87_11620</name>
</gene>
<dbReference type="Gene3D" id="2.40.50.90">
    <property type="match status" value="1"/>
</dbReference>
<evidence type="ECO:0000256" key="4">
    <source>
        <dbReference type="SAM" id="SignalP"/>
    </source>
</evidence>
<dbReference type="PANTHER" id="PTHR12302">
    <property type="entry name" value="EBNA2 BINDING PROTEIN P100"/>
    <property type="match status" value="1"/>
</dbReference>
<organism evidence="6 7">
    <name type="scientific">Cylindrospermopsis raciborskii CENA303</name>
    <dbReference type="NCBI Taxonomy" id="1170769"/>
    <lineage>
        <taxon>Bacteria</taxon>
        <taxon>Bacillati</taxon>
        <taxon>Cyanobacteriota</taxon>
        <taxon>Cyanophyceae</taxon>
        <taxon>Nostocales</taxon>
        <taxon>Aphanizomenonaceae</taxon>
        <taxon>Cylindrospermopsis</taxon>
    </lineage>
</organism>
<proteinExistence type="predicted"/>
<keyword evidence="4" id="KW-0732">Signal</keyword>
<dbReference type="RefSeq" id="WP_009342196.1">
    <property type="nucleotide sequence ID" value="NZ_NBYN01000054.1"/>
</dbReference>
<dbReference type="PANTHER" id="PTHR12302:SF3">
    <property type="entry name" value="SERINE_THREONINE-PROTEIN KINASE 31"/>
    <property type="match status" value="1"/>
</dbReference>
<dbReference type="PROSITE" id="PS01123">
    <property type="entry name" value="TNASE_1"/>
    <property type="match status" value="1"/>
</dbReference>
<name>A0A1X4G5K5_9CYAN</name>
<reference evidence="7" key="1">
    <citation type="submission" date="2017-04" db="EMBL/GenBank/DDBJ databases">
        <authorList>
            <person name="Abreu V.A."/>
            <person name="Popin R.V."/>
            <person name="Rigonato J."/>
            <person name="Andreote A.P."/>
            <person name="Schaker P.C."/>
            <person name="Hoff-Risseti C."/>
            <person name="Alvarenga D.O."/>
            <person name="Varani A.M."/>
            <person name="Fiore M.F."/>
        </authorList>
    </citation>
    <scope>NUCLEOTIDE SEQUENCE [LARGE SCALE GENOMIC DNA]</scope>
    <source>
        <strain evidence="7">CENA303</strain>
    </source>
</reference>
<dbReference type="GO" id="GO:0003676">
    <property type="term" value="F:nucleic acid binding"/>
    <property type="evidence" value="ECO:0007669"/>
    <property type="project" value="InterPro"/>
</dbReference>
<protein>
    <submittedName>
        <fullName evidence="6">Nuclease</fullName>
    </submittedName>
</protein>
<comment type="caution">
    <text evidence="6">The sequence shown here is derived from an EMBL/GenBank/DDBJ whole genome shotgun (WGS) entry which is preliminary data.</text>
</comment>
<dbReference type="InterPro" id="IPR002071">
    <property type="entry name" value="Thermonucl_AS"/>
</dbReference>
<evidence type="ECO:0000256" key="3">
    <source>
        <dbReference type="ARBA" id="ARBA00022801"/>
    </source>
</evidence>
<dbReference type="Pfam" id="PF00565">
    <property type="entry name" value="SNase"/>
    <property type="match status" value="1"/>
</dbReference>
<evidence type="ECO:0000313" key="6">
    <source>
        <dbReference type="EMBL" id="OSO89788.1"/>
    </source>
</evidence>
<dbReference type="InterPro" id="IPR035437">
    <property type="entry name" value="SNase_OB-fold_sf"/>
</dbReference>
<feature type="domain" description="TNase-like" evidence="5">
    <location>
        <begin position="32"/>
        <end position="176"/>
    </location>
</feature>
<feature type="chain" id="PRO_5010890271" evidence="4">
    <location>
        <begin position="23"/>
        <end position="188"/>
    </location>
</feature>
<keyword evidence="2" id="KW-0255">Endonuclease</keyword>
<dbReference type="AlphaFoldDB" id="A0A1X4G5K5"/>
<sequence>MSQFLINTFTSLSMLAAFTVISGCNMSLFENTDIKDVVEKVSDGDTLILREGGGEKHKVRLGCIDAPEIPHSSTQKRSKKRRDMNQFNWGVKAKNRLAQLIKNSGGRVKINVVDQDEYGRKVIELRLRDDTLVQEVLLTEGLAKVYPEYMKLCSSKDIMLRAQTQAQRQKIGIWGDDEFINPWEYRKL</sequence>
<keyword evidence="1" id="KW-0540">Nuclease</keyword>
<dbReference type="GO" id="GO:0016787">
    <property type="term" value="F:hydrolase activity"/>
    <property type="evidence" value="ECO:0007669"/>
    <property type="project" value="UniProtKB-KW"/>
</dbReference>
<dbReference type="PROSITE" id="PS50830">
    <property type="entry name" value="TNASE_3"/>
    <property type="match status" value="1"/>
</dbReference>
<dbReference type="Proteomes" id="UP000192997">
    <property type="component" value="Unassembled WGS sequence"/>
</dbReference>
<dbReference type="GO" id="GO:0004519">
    <property type="term" value="F:endonuclease activity"/>
    <property type="evidence" value="ECO:0007669"/>
    <property type="project" value="UniProtKB-KW"/>
</dbReference>
<dbReference type="SMART" id="SM00318">
    <property type="entry name" value="SNc"/>
    <property type="match status" value="1"/>
</dbReference>
<keyword evidence="3" id="KW-0378">Hydrolase</keyword>
<feature type="signal peptide" evidence="4">
    <location>
        <begin position="1"/>
        <end position="22"/>
    </location>
</feature>
<evidence type="ECO:0000256" key="2">
    <source>
        <dbReference type="ARBA" id="ARBA00022759"/>
    </source>
</evidence>
<dbReference type="SUPFAM" id="SSF50199">
    <property type="entry name" value="Staphylococcal nuclease"/>
    <property type="match status" value="1"/>
</dbReference>
<evidence type="ECO:0000256" key="1">
    <source>
        <dbReference type="ARBA" id="ARBA00022722"/>
    </source>
</evidence>
<evidence type="ECO:0000259" key="5">
    <source>
        <dbReference type="PROSITE" id="PS50830"/>
    </source>
</evidence>
<dbReference type="InterPro" id="IPR016071">
    <property type="entry name" value="Staphylococal_nuclease_OB-fold"/>
</dbReference>
<evidence type="ECO:0000313" key="7">
    <source>
        <dbReference type="Proteomes" id="UP000192997"/>
    </source>
</evidence>
<dbReference type="EMBL" id="NBYN01000054">
    <property type="protein sequence ID" value="OSO89788.1"/>
    <property type="molecule type" value="Genomic_DNA"/>
</dbReference>
<accession>A0A1X4G5K5</accession>